<name>A0A5C5V771_9BACT</name>
<dbReference type="HAMAP" id="MF_01375">
    <property type="entry name" value="PhnX"/>
    <property type="match status" value="1"/>
</dbReference>
<dbReference type="GO" id="GO:0050194">
    <property type="term" value="F:phosphonoacetaldehyde hydrolase activity"/>
    <property type="evidence" value="ECO:0007669"/>
    <property type="project" value="UniProtKB-EC"/>
</dbReference>
<dbReference type="NCBIfam" id="TIGR01422">
    <property type="entry name" value="phosphonatase"/>
    <property type="match status" value="1"/>
</dbReference>
<dbReference type="InterPro" id="IPR023198">
    <property type="entry name" value="PGP-like_dom2"/>
</dbReference>
<dbReference type="GO" id="GO:0019700">
    <property type="term" value="P:organic phosphonate catabolic process"/>
    <property type="evidence" value="ECO:0007669"/>
    <property type="project" value="InterPro"/>
</dbReference>
<dbReference type="AlphaFoldDB" id="A0A5C5V771"/>
<dbReference type="GO" id="GO:0006281">
    <property type="term" value="P:DNA repair"/>
    <property type="evidence" value="ECO:0007669"/>
    <property type="project" value="TreeGrafter"/>
</dbReference>
<dbReference type="PANTHER" id="PTHR43434">
    <property type="entry name" value="PHOSPHOGLYCOLATE PHOSPHATASE"/>
    <property type="match status" value="1"/>
</dbReference>
<dbReference type="SFLD" id="SFLDG01129">
    <property type="entry name" value="C1.5:_HAD__Beta-PGM__Phosphata"/>
    <property type="match status" value="1"/>
</dbReference>
<dbReference type="EMBL" id="SIHJ01000002">
    <property type="protein sequence ID" value="TWT33813.1"/>
    <property type="molecule type" value="Genomic_DNA"/>
</dbReference>
<dbReference type="RefSeq" id="WP_146566744.1">
    <property type="nucleotide sequence ID" value="NZ_SIHJ01000002.1"/>
</dbReference>
<sequence>MPFRPPNQLSAVIFDWAGVTVDFGSRAPVLAMLAAFEGQGVAVSEQEVRAHMGKAKREHLNAVLAMPRVKQAWTDKHGAESTDADLDRIYESFLGLQEECITSHSDLIEGCVDSVEHCRSLGMRIGSSTGYTQQLLKPVAAKAAELGYRPDAIVCAGDVSPGRPEPWLCFENARQLGVFPMSGVLKVDDTPAGVTAGRNAGAWAVGVVTSGNEVGLGRNQWDALSPDEQRQRHGAASQRLLDAGAHLLIDSIAELPRVVQELNQRLASGQTPG</sequence>
<evidence type="ECO:0000313" key="2">
    <source>
        <dbReference type="Proteomes" id="UP000316714"/>
    </source>
</evidence>
<keyword evidence="2" id="KW-1185">Reference proteome</keyword>
<dbReference type="GO" id="GO:0008967">
    <property type="term" value="F:phosphoglycolate phosphatase activity"/>
    <property type="evidence" value="ECO:0007669"/>
    <property type="project" value="TreeGrafter"/>
</dbReference>
<dbReference type="Pfam" id="PF00702">
    <property type="entry name" value="Hydrolase"/>
    <property type="match status" value="1"/>
</dbReference>
<dbReference type="InterPro" id="IPR006323">
    <property type="entry name" value="Phosphonoacetald_hydro"/>
</dbReference>
<keyword evidence="1" id="KW-0378">Hydrolase</keyword>
<dbReference type="InterPro" id="IPR050155">
    <property type="entry name" value="HAD-like_hydrolase_sf"/>
</dbReference>
<dbReference type="OrthoDB" id="5504491at2"/>
<dbReference type="EC" id="3.11.1.1" evidence="1"/>
<dbReference type="GO" id="GO:0005829">
    <property type="term" value="C:cytosol"/>
    <property type="evidence" value="ECO:0007669"/>
    <property type="project" value="TreeGrafter"/>
</dbReference>
<dbReference type="InterPro" id="IPR023214">
    <property type="entry name" value="HAD_sf"/>
</dbReference>
<protein>
    <submittedName>
        <fullName evidence="1">Phosphonoacetaldehyde hydrolase</fullName>
        <ecNumber evidence="1">3.11.1.1</ecNumber>
    </submittedName>
</protein>
<dbReference type="SFLD" id="SFLDG01135">
    <property type="entry name" value="C1.5.6:_HAD__Beta-PGM__Phospha"/>
    <property type="match status" value="1"/>
</dbReference>
<dbReference type="Gene3D" id="1.10.150.240">
    <property type="entry name" value="Putative phosphatase, domain 2"/>
    <property type="match status" value="1"/>
</dbReference>
<dbReference type="Proteomes" id="UP000316714">
    <property type="component" value="Unassembled WGS sequence"/>
</dbReference>
<organism evidence="1 2">
    <name type="scientific">Posidoniimonas corsicana</name>
    <dbReference type="NCBI Taxonomy" id="1938618"/>
    <lineage>
        <taxon>Bacteria</taxon>
        <taxon>Pseudomonadati</taxon>
        <taxon>Planctomycetota</taxon>
        <taxon>Planctomycetia</taxon>
        <taxon>Pirellulales</taxon>
        <taxon>Lacipirellulaceae</taxon>
        <taxon>Posidoniimonas</taxon>
    </lineage>
</organism>
<dbReference type="Gene3D" id="3.40.50.1000">
    <property type="entry name" value="HAD superfamily/HAD-like"/>
    <property type="match status" value="1"/>
</dbReference>
<evidence type="ECO:0000313" key="1">
    <source>
        <dbReference type="EMBL" id="TWT33813.1"/>
    </source>
</evidence>
<comment type="caution">
    <text evidence="1">The sequence shown here is derived from an EMBL/GenBank/DDBJ whole genome shotgun (WGS) entry which is preliminary data.</text>
</comment>
<dbReference type="InterPro" id="IPR036412">
    <property type="entry name" value="HAD-like_sf"/>
</dbReference>
<reference evidence="1 2" key="1">
    <citation type="submission" date="2019-02" db="EMBL/GenBank/DDBJ databases">
        <title>Deep-cultivation of Planctomycetes and their phenomic and genomic characterization uncovers novel biology.</title>
        <authorList>
            <person name="Wiegand S."/>
            <person name="Jogler M."/>
            <person name="Boedeker C."/>
            <person name="Pinto D."/>
            <person name="Vollmers J."/>
            <person name="Rivas-Marin E."/>
            <person name="Kohn T."/>
            <person name="Peeters S.H."/>
            <person name="Heuer A."/>
            <person name="Rast P."/>
            <person name="Oberbeckmann S."/>
            <person name="Bunk B."/>
            <person name="Jeske O."/>
            <person name="Meyerdierks A."/>
            <person name="Storesund J.E."/>
            <person name="Kallscheuer N."/>
            <person name="Luecker S."/>
            <person name="Lage O.M."/>
            <person name="Pohl T."/>
            <person name="Merkel B.J."/>
            <person name="Hornburger P."/>
            <person name="Mueller R.-W."/>
            <person name="Bruemmer F."/>
            <person name="Labrenz M."/>
            <person name="Spormann A.M."/>
            <person name="Op Den Camp H."/>
            <person name="Overmann J."/>
            <person name="Amann R."/>
            <person name="Jetten M.S.M."/>
            <person name="Mascher T."/>
            <person name="Medema M.H."/>
            <person name="Devos D.P."/>
            <person name="Kaster A.-K."/>
            <person name="Ovreas L."/>
            <person name="Rohde M."/>
            <person name="Galperin M.Y."/>
            <person name="Jogler C."/>
        </authorList>
    </citation>
    <scope>NUCLEOTIDE SEQUENCE [LARGE SCALE GENOMIC DNA]</scope>
    <source>
        <strain evidence="1 2">KOR34</strain>
    </source>
</reference>
<proteinExistence type="inferred from homology"/>
<dbReference type="SUPFAM" id="SSF56784">
    <property type="entry name" value="HAD-like"/>
    <property type="match status" value="1"/>
</dbReference>
<gene>
    <name evidence="1" type="primary">phnX</name>
    <name evidence="1" type="ORF">KOR34_36470</name>
</gene>
<dbReference type="PANTHER" id="PTHR43434:SF19">
    <property type="entry name" value="PHOSPHONOACETALDEHYDE HYDROLASE"/>
    <property type="match status" value="1"/>
</dbReference>
<dbReference type="SFLD" id="SFLDS00003">
    <property type="entry name" value="Haloacid_Dehalogenase"/>
    <property type="match status" value="1"/>
</dbReference>
<accession>A0A5C5V771</accession>